<keyword evidence="1" id="KW-0812">Transmembrane</keyword>
<evidence type="ECO:0000313" key="3">
    <source>
        <dbReference type="Proteomes" id="UP001597199"/>
    </source>
</evidence>
<evidence type="ECO:0000256" key="1">
    <source>
        <dbReference type="SAM" id="Phobius"/>
    </source>
</evidence>
<keyword evidence="1" id="KW-0472">Membrane</keyword>
<feature type="transmembrane region" description="Helical" evidence="1">
    <location>
        <begin position="84"/>
        <end position="104"/>
    </location>
</feature>
<feature type="transmembrane region" description="Helical" evidence="1">
    <location>
        <begin position="134"/>
        <end position="160"/>
    </location>
</feature>
<dbReference type="EMBL" id="JBHTOA010000020">
    <property type="protein sequence ID" value="MFD1398584.1"/>
    <property type="molecule type" value="Genomic_DNA"/>
</dbReference>
<gene>
    <name evidence="2" type="ORF">ACFQ41_04625</name>
</gene>
<organism evidence="2 3">
    <name type="scientific">Lacticaseibacillus suilingensis</name>
    <dbReference type="NCBI Taxonomy" id="2799577"/>
    <lineage>
        <taxon>Bacteria</taxon>
        <taxon>Bacillati</taxon>
        <taxon>Bacillota</taxon>
        <taxon>Bacilli</taxon>
        <taxon>Lactobacillales</taxon>
        <taxon>Lactobacillaceae</taxon>
        <taxon>Lacticaseibacillus</taxon>
    </lineage>
</organism>
<feature type="transmembrane region" description="Helical" evidence="1">
    <location>
        <begin position="21"/>
        <end position="41"/>
    </location>
</feature>
<dbReference type="RefSeq" id="WP_204119443.1">
    <property type="nucleotide sequence ID" value="NZ_BOLV01000015.1"/>
</dbReference>
<reference evidence="3" key="1">
    <citation type="journal article" date="2019" name="Int. J. Syst. Evol. Microbiol.">
        <title>The Global Catalogue of Microorganisms (GCM) 10K type strain sequencing project: providing services to taxonomists for standard genome sequencing and annotation.</title>
        <authorList>
            <consortium name="The Broad Institute Genomics Platform"/>
            <consortium name="The Broad Institute Genome Sequencing Center for Infectious Disease"/>
            <person name="Wu L."/>
            <person name="Ma J."/>
        </authorList>
    </citation>
    <scope>NUCLEOTIDE SEQUENCE [LARGE SCALE GENOMIC DNA]</scope>
    <source>
        <strain evidence="3">CCM 9110</strain>
    </source>
</reference>
<accession>A0ABW4BDN1</accession>
<feature type="transmembrane region" description="Helical" evidence="1">
    <location>
        <begin position="216"/>
        <end position="239"/>
    </location>
</feature>
<protein>
    <recommendedName>
        <fullName evidence="4">FtsX-like permease family protein</fullName>
    </recommendedName>
</protein>
<keyword evidence="3" id="KW-1185">Reference proteome</keyword>
<keyword evidence="1" id="KW-1133">Transmembrane helix</keyword>
<sequence>MRFLERTLSAIGYHRRAYVGEFIGAMLFCILSIILLTSQSISHMLRQEFLNRLNQLAGQTNSASTTVLTAVKNGYLTLNQQYQLAWWGLIGATLLLSFGFALWFSRRRAQETEAYLLLGKSTWAIGGQYLLESLLIFVLAFMATSVLGLLVGSLVGAHLLDPIRTALGRAISSKVTAGNLKQAVTHLFQHQLTGFSGEGLFVPGPPPGGLNQGTQLAGGFTTLLAGGLTLVGGQALALWGQLWYQKRQLVHHQ</sequence>
<comment type="caution">
    <text evidence="2">The sequence shown here is derived from an EMBL/GenBank/DDBJ whole genome shotgun (WGS) entry which is preliminary data.</text>
</comment>
<proteinExistence type="predicted"/>
<evidence type="ECO:0008006" key="4">
    <source>
        <dbReference type="Google" id="ProtNLM"/>
    </source>
</evidence>
<name>A0ABW4BDN1_9LACO</name>
<dbReference type="Proteomes" id="UP001597199">
    <property type="component" value="Unassembled WGS sequence"/>
</dbReference>
<evidence type="ECO:0000313" key="2">
    <source>
        <dbReference type="EMBL" id="MFD1398584.1"/>
    </source>
</evidence>